<name>A0A2R6A6B1_9ARCH</name>
<dbReference type="CDD" id="cd00090">
    <property type="entry name" value="HTH_ARSR"/>
    <property type="match status" value="1"/>
</dbReference>
<proteinExistence type="predicted"/>
<dbReference type="SUPFAM" id="SSF46785">
    <property type="entry name" value="Winged helix' DNA-binding domain"/>
    <property type="match status" value="1"/>
</dbReference>
<comment type="caution">
    <text evidence="2">The sequence shown here is derived from an EMBL/GenBank/DDBJ whole genome shotgun (WGS) entry which is preliminary data.</text>
</comment>
<protein>
    <recommendedName>
        <fullName evidence="1">HTH arsR-type domain-containing protein</fullName>
    </recommendedName>
</protein>
<dbReference type="Gene3D" id="1.10.10.10">
    <property type="entry name" value="Winged helix-like DNA-binding domain superfamily/Winged helix DNA-binding domain"/>
    <property type="match status" value="1"/>
</dbReference>
<dbReference type="InterPro" id="IPR001845">
    <property type="entry name" value="HTH_ArsR_DNA-bd_dom"/>
</dbReference>
<sequence length="207" mass="23065">MTRYTLIVPVGNNIQSLFIGLREFPTRKLVLIYTKDKKRDVSLLKEQLAIFRLPIETYELKDNILNETLNILARLHKENDDLIVNTSTTDASMASIVLSAASIIGIKAFTVFNDVPFILPTFKVNLSKLVSKKKSEILKALVNGPLSLSELAKKVRLSPPLLSYHLNGNKRNHGLLDIGLVKVQGGLRNKTVALSDLGSMLIRFLNT</sequence>
<accession>A0A2R6A6B1</accession>
<dbReference type="EMBL" id="NEXE01000405">
    <property type="protein sequence ID" value="PSN81914.1"/>
    <property type="molecule type" value="Genomic_DNA"/>
</dbReference>
<dbReference type="InterPro" id="IPR036390">
    <property type="entry name" value="WH_DNA-bd_sf"/>
</dbReference>
<dbReference type="InterPro" id="IPR036388">
    <property type="entry name" value="WH-like_DNA-bd_sf"/>
</dbReference>
<organism evidence="2 3">
    <name type="scientific">Candidatus Marsarchaeota G2 archaeon OSP_D</name>
    <dbReference type="NCBI Taxonomy" id="1978157"/>
    <lineage>
        <taxon>Archaea</taxon>
        <taxon>Candidatus Marsarchaeota</taxon>
        <taxon>Candidatus Marsarchaeota group 2</taxon>
    </lineage>
</organism>
<evidence type="ECO:0000313" key="2">
    <source>
        <dbReference type="EMBL" id="PSN81914.1"/>
    </source>
</evidence>
<evidence type="ECO:0000313" key="3">
    <source>
        <dbReference type="Proteomes" id="UP000240322"/>
    </source>
</evidence>
<gene>
    <name evidence="2" type="ORF">B9Q03_14870</name>
</gene>
<dbReference type="AlphaFoldDB" id="A0A2R6A6B1"/>
<dbReference type="GO" id="GO:0003700">
    <property type="term" value="F:DNA-binding transcription factor activity"/>
    <property type="evidence" value="ECO:0007669"/>
    <property type="project" value="InterPro"/>
</dbReference>
<feature type="domain" description="HTH arsR-type" evidence="1">
    <location>
        <begin position="132"/>
        <end position="167"/>
    </location>
</feature>
<dbReference type="InterPro" id="IPR011991">
    <property type="entry name" value="ArsR-like_HTH"/>
</dbReference>
<dbReference type="Pfam" id="PF01022">
    <property type="entry name" value="HTH_5"/>
    <property type="match status" value="1"/>
</dbReference>
<reference evidence="2 3" key="1">
    <citation type="submission" date="2017-04" db="EMBL/GenBank/DDBJ databases">
        <title>Novel microbial lineages endemic to geothermal iron-oxide mats fill important gaps in the evolutionary history of Archaea.</title>
        <authorList>
            <person name="Jay Z.J."/>
            <person name="Beam J.P."/>
            <person name="Dlakic M."/>
            <person name="Rusch D.B."/>
            <person name="Kozubal M.A."/>
            <person name="Inskeep W.P."/>
        </authorList>
    </citation>
    <scope>NUCLEOTIDE SEQUENCE [LARGE SCALE GENOMIC DNA]</scope>
    <source>
        <strain evidence="2">OSP_D</strain>
    </source>
</reference>
<evidence type="ECO:0000259" key="1">
    <source>
        <dbReference type="Pfam" id="PF01022"/>
    </source>
</evidence>
<dbReference type="Proteomes" id="UP000240322">
    <property type="component" value="Unassembled WGS sequence"/>
</dbReference>